<dbReference type="EMBL" id="CAJNIZ010024471">
    <property type="protein sequence ID" value="CAE7477334.1"/>
    <property type="molecule type" value="Genomic_DNA"/>
</dbReference>
<proteinExistence type="predicted"/>
<organism evidence="1 2">
    <name type="scientific">Symbiodinium pilosum</name>
    <name type="common">Dinoflagellate</name>
    <dbReference type="NCBI Taxonomy" id="2952"/>
    <lineage>
        <taxon>Eukaryota</taxon>
        <taxon>Sar</taxon>
        <taxon>Alveolata</taxon>
        <taxon>Dinophyceae</taxon>
        <taxon>Suessiales</taxon>
        <taxon>Symbiodiniaceae</taxon>
        <taxon>Symbiodinium</taxon>
    </lineage>
</organism>
<protein>
    <submittedName>
        <fullName evidence="1">Uncharacterized protein</fullName>
    </submittedName>
</protein>
<dbReference type="OrthoDB" id="446381at2759"/>
<reference evidence="1" key="1">
    <citation type="submission" date="2021-02" db="EMBL/GenBank/DDBJ databases">
        <authorList>
            <person name="Dougan E. K."/>
            <person name="Rhodes N."/>
            <person name="Thang M."/>
            <person name="Chan C."/>
        </authorList>
    </citation>
    <scope>NUCLEOTIDE SEQUENCE</scope>
</reference>
<name>A0A812SF24_SYMPI</name>
<dbReference type="AlphaFoldDB" id="A0A812SF24"/>
<dbReference type="Proteomes" id="UP000649617">
    <property type="component" value="Unassembled WGS sequence"/>
</dbReference>
<gene>
    <name evidence="1" type="ORF">SPIL2461_LOCUS12154</name>
</gene>
<evidence type="ECO:0000313" key="2">
    <source>
        <dbReference type="Proteomes" id="UP000649617"/>
    </source>
</evidence>
<comment type="caution">
    <text evidence="1">The sequence shown here is derived from an EMBL/GenBank/DDBJ whole genome shotgun (WGS) entry which is preliminary data.</text>
</comment>
<feature type="non-terminal residue" evidence="1">
    <location>
        <position position="1"/>
    </location>
</feature>
<sequence>NNLLAELPLEGADGCWELQVWADCGPHFRSYEFLYNLSELCRTRFHVVVQNYYAEHHGKGRCDGSFALQRRWISDFARQRNIESLADMKAALQQGAEETIALDPPPHGPSYYIRDFVPQKQNVCRKLDNTGTGFQIEYSYCVLFERAADRIRGWNFWYSDRCHDRRLGESIGQVVCSESPASEDWRMSYRTSKPEKTPLNVSLLNRRREKQEAFMRGTDFAACSRRDSFVQALVRREKQAASSKAKYVRRKRALAVNLREAANSSDSDSDSSSAA</sequence>
<evidence type="ECO:0000313" key="1">
    <source>
        <dbReference type="EMBL" id="CAE7477334.1"/>
    </source>
</evidence>
<accession>A0A812SF24</accession>
<keyword evidence="2" id="KW-1185">Reference proteome</keyword>